<sequence>MVDLGGYVIILVETKDKKIKLYGSPADNDNLEVGDEILEVNGKTLDDANHTEVINHIHQCIRSRTICLRVKRRSGARLAIDLDLSQDNVQDAFVIAVEQQARDRLERLSALRKITPIDITKLSEQLSQQTVVTSEDLNGFINNSPIYVTSLTATENLNNNPTGSRSAGGATSVVAVHRSAGGDKYRPALVGNDVRQVPEQISAVALLANHVGQPDERRASSPYANGRTELLIGEDNKFKTVENNNNKLNIENDIQLRSRRRSGSSLVVLDSELQEPVKKPLDDTVDPLDMVMVVSPGTEDGQPHREMAVDVPESFVARNKTPPRYPPPKPTLTPTINGSVNHHPPSQATPQVPPKPVPPPRDHLKIEPDGRLVNKAPAPQLPARIVNNNNINKTSIVTEPTREQLDSIKKYQEQIRKRKEEEERIAAQTEYLNRSLRGSRKLQALESKPTGTINDAYEDEQDRSESPTSSEEKERVHVAYAYGDLVAAVQRLQLQLKKTSAGSGISGLEGRIAAVQSLLLSPQFGRALAIHNKIQSVRQKITTRPQPVAQNVLRDALDALTTSQSAYAVELANILTGYELEALMAAHDGVASTVPLDSAPASPQQIEVPAVVPLINTRYGTDDNIKIIRIEKTTEPLGATVRNEGDAVVIGRVVRGGAAEKSGLLHEGDEILEVNGIEMRGKSVNAVCDILKDMEGSLTILVIPAGQARQNMSRDMVLHVRALFDYDPEDDMYIPCRELGISFRKGDVLHVISQEDPNWWQAYREGEEDQTLAGLIPSLSFQHQRETMRLAANERISKPSKKSSTSTLLCGTTSKKKKKKAGGAYDEGGYPMYTNTDDYDPEEILTYEEVSLFYPRADKKRPIVLIGPPDIGRHELRQRLMENAERFAAAIPHTSRARKENEVDGQDYHFITRAQFEADILSRKFVEHGEYEKAYYGTSLDAIRSVVNSGKICVLNLHPQSLKILRTSDLKPYVVFVAPPNLENLKIKKDRLGESYKEEDLVDIIDKAREMENKYGHFFDMIIINNDTERAYHDLLCEINSLEREPQWVPAAWIKST</sequence>
<dbReference type="Pfam" id="PF00595">
    <property type="entry name" value="PDZ"/>
    <property type="match status" value="2"/>
</dbReference>
<dbReference type="InterPro" id="IPR008144">
    <property type="entry name" value="Guanylate_kin-like_dom"/>
</dbReference>
<feature type="domain" description="Guanylate kinase-like" evidence="7">
    <location>
        <begin position="860"/>
        <end position="1040"/>
    </location>
</feature>
<dbReference type="CDD" id="cd12036">
    <property type="entry name" value="SH3_MPP5"/>
    <property type="match status" value="1"/>
</dbReference>
<dbReference type="Pfam" id="PF00625">
    <property type="entry name" value="Guanylate_kin"/>
    <property type="match status" value="1"/>
</dbReference>
<dbReference type="InterPro" id="IPR001452">
    <property type="entry name" value="SH3_domain"/>
</dbReference>
<dbReference type="SUPFAM" id="SSF50156">
    <property type="entry name" value="PDZ domain-like"/>
    <property type="match status" value="2"/>
</dbReference>
<dbReference type="Gene3D" id="2.30.30.40">
    <property type="entry name" value="SH3 Domains"/>
    <property type="match status" value="1"/>
</dbReference>
<dbReference type="Proteomes" id="UP001152799">
    <property type="component" value="Chromosome 12"/>
</dbReference>
<dbReference type="Gene3D" id="3.40.50.300">
    <property type="entry name" value="P-loop containing nucleotide triphosphate hydrolases"/>
    <property type="match status" value="1"/>
</dbReference>
<dbReference type="SMART" id="SM00072">
    <property type="entry name" value="GuKc"/>
    <property type="match status" value="1"/>
</dbReference>
<reference evidence="9" key="1">
    <citation type="submission" date="2022-01" db="EMBL/GenBank/DDBJ databases">
        <authorList>
            <person name="King R."/>
        </authorList>
    </citation>
    <scope>NUCLEOTIDE SEQUENCE</scope>
</reference>
<evidence type="ECO:0000313" key="9">
    <source>
        <dbReference type="EMBL" id="CAG9762888.1"/>
    </source>
</evidence>
<feature type="region of interest" description="Disordered" evidence="5">
    <location>
        <begin position="316"/>
        <end position="362"/>
    </location>
</feature>
<evidence type="ECO:0000313" key="10">
    <source>
        <dbReference type="Proteomes" id="UP001152799"/>
    </source>
</evidence>
<evidence type="ECO:0000256" key="5">
    <source>
        <dbReference type="SAM" id="MobiDB-lite"/>
    </source>
</evidence>
<evidence type="ECO:0000259" key="6">
    <source>
        <dbReference type="PROSITE" id="PS50002"/>
    </source>
</evidence>
<dbReference type="InterPro" id="IPR036034">
    <property type="entry name" value="PDZ_sf"/>
</dbReference>
<evidence type="ECO:0000256" key="1">
    <source>
        <dbReference type="ARBA" id="ARBA00007014"/>
    </source>
</evidence>
<evidence type="ECO:0000256" key="3">
    <source>
        <dbReference type="ARBA" id="ARBA00022737"/>
    </source>
</evidence>
<dbReference type="PROSITE" id="PS50052">
    <property type="entry name" value="GUANYLATE_KINASE_2"/>
    <property type="match status" value="1"/>
</dbReference>
<gene>
    <name evidence="9" type="ORF">CEUTPL_LOCUS3559</name>
</gene>
<feature type="region of interest" description="Disordered" evidence="5">
    <location>
        <begin position="441"/>
        <end position="474"/>
    </location>
</feature>
<dbReference type="PROSITE" id="PS50002">
    <property type="entry name" value="SH3"/>
    <property type="match status" value="1"/>
</dbReference>
<dbReference type="PROSITE" id="PS00856">
    <property type="entry name" value="GUANYLATE_KINASE_1"/>
    <property type="match status" value="1"/>
</dbReference>
<dbReference type="Pfam" id="PF07653">
    <property type="entry name" value="SH3_2"/>
    <property type="match status" value="1"/>
</dbReference>
<organism evidence="9 10">
    <name type="scientific">Ceutorhynchus assimilis</name>
    <name type="common">cabbage seed weevil</name>
    <dbReference type="NCBI Taxonomy" id="467358"/>
    <lineage>
        <taxon>Eukaryota</taxon>
        <taxon>Metazoa</taxon>
        <taxon>Ecdysozoa</taxon>
        <taxon>Arthropoda</taxon>
        <taxon>Hexapoda</taxon>
        <taxon>Insecta</taxon>
        <taxon>Pterygota</taxon>
        <taxon>Neoptera</taxon>
        <taxon>Endopterygota</taxon>
        <taxon>Coleoptera</taxon>
        <taxon>Polyphaga</taxon>
        <taxon>Cucujiformia</taxon>
        <taxon>Curculionidae</taxon>
        <taxon>Ceutorhynchinae</taxon>
        <taxon>Ceutorhynchus</taxon>
    </lineage>
</organism>
<dbReference type="EMBL" id="OU892288">
    <property type="protein sequence ID" value="CAG9762888.1"/>
    <property type="molecule type" value="Genomic_DNA"/>
</dbReference>
<dbReference type="Gene3D" id="2.30.42.10">
    <property type="match status" value="2"/>
</dbReference>
<evidence type="ECO:0000256" key="4">
    <source>
        <dbReference type="PROSITE-ProRule" id="PRU00192"/>
    </source>
</evidence>
<dbReference type="CDD" id="cd06798">
    <property type="entry name" value="PDZ_MPP5-like"/>
    <property type="match status" value="1"/>
</dbReference>
<dbReference type="SMART" id="SM00228">
    <property type="entry name" value="PDZ"/>
    <property type="match status" value="2"/>
</dbReference>
<evidence type="ECO:0000256" key="2">
    <source>
        <dbReference type="ARBA" id="ARBA00022443"/>
    </source>
</evidence>
<dbReference type="InterPro" id="IPR001478">
    <property type="entry name" value="PDZ"/>
</dbReference>
<dbReference type="AlphaFoldDB" id="A0A9N9MET4"/>
<dbReference type="FunFam" id="2.30.42.10:FF:000088">
    <property type="entry name" value="MAGUK p55 subfamily member 5"/>
    <property type="match status" value="1"/>
</dbReference>
<dbReference type="CDD" id="cd00071">
    <property type="entry name" value="GMPK"/>
    <property type="match status" value="1"/>
</dbReference>
<evidence type="ECO:0000259" key="8">
    <source>
        <dbReference type="PROSITE" id="PS50106"/>
    </source>
</evidence>
<dbReference type="InterPro" id="IPR050716">
    <property type="entry name" value="MAGUK"/>
</dbReference>
<feature type="domain" description="PDZ" evidence="8">
    <location>
        <begin position="23"/>
        <end position="57"/>
    </location>
</feature>
<accession>A0A9N9MET4</accession>
<feature type="domain" description="SH3" evidence="6">
    <location>
        <begin position="715"/>
        <end position="786"/>
    </location>
</feature>
<dbReference type="OrthoDB" id="43580at2759"/>
<protein>
    <recommendedName>
        <fullName evidence="11">MAGUK p55 subfamily member 5</fullName>
    </recommendedName>
</protein>
<keyword evidence="2 4" id="KW-0728">SH3 domain</keyword>
<keyword evidence="10" id="KW-1185">Reference proteome</keyword>
<dbReference type="InterPro" id="IPR035601">
    <property type="entry name" value="MPP5_SH3"/>
</dbReference>
<dbReference type="InterPro" id="IPR020590">
    <property type="entry name" value="Guanylate_kinase_CS"/>
</dbReference>
<evidence type="ECO:0000259" key="7">
    <source>
        <dbReference type="PROSITE" id="PS50052"/>
    </source>
</evidence>
<dbReference type="SUPFAM" id="SSF52540">
    <property type="entry name" value="P-loop containing nucleoside triphosphate hydrolases"/>
    <property type="match status" value="1"/>
</dbReference>
<keyword evidence="3" id="KW-0677">Repeat</keyword>
<dbReference type="InterPro" id="IPR027417">
    <property type="entry name" value="P-loop_NTPase"/>
</dbReference>
<name>A0A9N9MET4_9CUCU</name>
<dbReference type="PROSITE" id="PS50106">
    <property type="entry name" value="PDZ"/>
    <property type="match status" value="2"/>
</dbReference>
<dbReference type="PANTHER" id="PTHR23122">
    <property type="entry name" value="MEMBRANE-ASSOCIATED GUANYLATE KINASE MAGUK"/>
    <property type="match status" value="1"/>
</dbReference>
<dbReference type="SMART" id="SM00326">
    <property type="entry name" value="SH3"/>
    <property type="match status" value="1"/>
</dbReference>
<dbReference type="InterPro" id="IPR036028">
    <property type="entry name" value="SH3-like_dom_sf"/>
</dbReference>
<comment type="similarity">
    <text evidence="1">Belongs to the MAGUK family.</text>
</comment>
<dbReference type="SUPFAM" id="SSF50044">
    <property type="entry name" value="SH3-domain"/>
    <property type="match status" value="1"/>
</dbReference>
<dbReference type="InterPro" id="IPR008145">
    <property type="entry name" value="GK/Ca_channel_bsu"/>
</dbReference>
<proteinExistence type="inferred from homology"/>
<feature type="domain" description="PDZ" evidence="8">
    <location>
        <begin position="627"/>
        <end position="706"/>
    </location>
</feature>
<feature type="compositionally biased region" description="Polar residues" evidence="5">
    <location>
        <begin position="336"/>
        <end position="349"/>
    </location>
</feature>
<dbReference type="FunFam" id="3.40.50.300:FF:000469">
    <property type="entry name" value="MAGUK p55 subfamily member 5"/>
    <property type="match status" value="1"/>
</dbReference>
<evidence type="ECO:0008006" key="11">
    <source>
        <dbReference type="Google" id="ProtNLM"/>
    </source>
</evidence>